<dbReference type="FunFam" id="3.30.300.30:FF:000008">
    <property type="entry name" value="2,3-dihydroxybenzoate-AMP ligase"/>
    <property type="match status" value="1"/>
</dbReference>
<evidence type="ECO:0000313" key="6">
    <source>
        <dbReference type="Proteomes" id="UP000032067"/>
    </source>
</evidence>
<reference evidence="5 6" key="1">
    <citation type="submission" date="2014-12" db="EMBL/GenBank/DDBJ databases">
        <title>16Stimator: statistical estimation of ribosomal gene copy numbers from draft genome assemblies.</title>
        <authorList>
            <person name="Perisin M.A."/>
            <person name="Vetter M."/>
            <person name="Gilbert J.A."/>
            <person name="Bergelson J."/>
        </authorList>
    </citation>
    <scope>NUCLEOTIDE SEQUENCE [LARGE SCALE GENOMIC DNA]</scope>
    <source>
        <strain evidence="5 6">MEDvA23</strain>
    </source>
</reference>
<dbReference type="GO" id="GO:0016878">
    <property type="term" value="F:acid-thiol ligase activity"/>
    <property type="evidence" value="ECO:0007669"/>
    <property type="project" value="UniProtKB-ARBA"/>
</dbReference>
<dbReference type="AlphaFoldDB" id="A0A0D0LPS5"/>
<dbReference type="Pfam" id="PF13193">
    <property type="entry name" value="AMP-binding_C"/>
    <property type="match status" value="1"/>
</dbReference>
<dbReference type="InterPro" id="IPR020845">
    <property type="entry name" value="AMP-binding_CS"/>
</dbReference>
<dbReference type="InterPro" id="IPR025110">
    <property type="entry name" value="AMP-bd_C"/>
</dbReference>
<dbReference type="CDD" id="cd17631">
    <property type="entry name" value="FACL_FadD13-like"/>
    <property type="match status" value="1"/>
</dbReference>
<dbReference type="RefSeq" id="WP_042581981.1">
    <property type="nucleotide sequence ID" value="NZ_JXQQ01000084.1"/>
</dbReference>
<dbReference type="PANTHER" id="PTHR43767">
    <property type="entry name" value="LONG-CHAIN-FATTY-ACID--COA LIGASE"/>
    <property type="match status" value="1"/>
</dbReference>
<dbReference type="InterPro" id="IPR000873">
    <property type="entry name" value="AMP-dep_synth/lig_dom"/>
</dbReference>
<evidence type="ECO:0000313" key="5">
    <source>
        <dbReference type="EMBL" id="KIQ21971.1"/>
    </source>
</evidence>
<accession>A0A0D0LPS5</accession>
<dbReference type="OrthoDB" id="9766486at2"/>
<dbReference type="InterPro" id="IPR042099">
    <property type="entry name" value="ANL_N_sf"/>
</dbReference>
<dbReference type="PROSITE" id="PS00455">
    <property type="entry name" value="AMP_BINDING"/>
    <property type="match status" value="1"/>
</dbReference>
<feature type="domain" description="AMP-dependent synthetase/ligase" evidence="3">
    <location>
        <begin position="13"/>
        <end position="375"/>
    </location>
</feature>
<gene>
    <name evidence="5" type="ORF">RT97_27300</name>
</gene>
<keyword evidence="2 5" id="KW-0436">Ligase</keyword>
<dbReference type="PANTHER" id="PTHR43767:SF1">
    <property type="entry name" value="NONRIBOSOMAL PEPTIDE SYNTHASE PES1 (EUROFUNG)-RELATED"/>
    <property type="match status" value="1"/>
</dbReference>
<evidence type="ECO:0000256" key="2">
    <source>
        <dbReference type="ARBA" id="ARBA00022598"/>
    </source>
</evidence>
<protein>
    <submittedName>
        <fullName evidence="5">Fatty-acid--CoA ligase</fullName>
    </submittedName>
</protein>
<comment type="caution">
    <text evidence="5">The sequence shown here is derived from an EMBL/GenBank/DDBJ whole genome shotgun (WGS) entry which is preliminary data.</text>
</comment>
<dbReference type="Gene3D" id="3.40.50.12780">
    <property type="entry name" value="N-terminal domain of ligase-like"/>
    <property type="match status" value="1"/>
</dbReference>
<comment type="similarity">
    <text evidence="1">Belongs to the ATP-dependent AMP-binding enzyme family.</text>
</comment>
<dbReference type="NCBIfam" id="NF004837">
    <property type="entry name" value="PRK06187.1"/>
    <property type="match status" value="1"/>
</dbReference>
<evidence type="ECO:0000259" key="3">
    <source>
        <dbReference type="Pfam" id="PF00501"/>
    </source>
</evidence>
<feature type="domain" description="AMP-binding enzyme C-terminal" evidence="4">
    <location>
        <begin position="425"/>
        <end position="500"/>
    </location>
</feature>
<dbReference type="EMBL" id="JXQQ01000084">
    <property type="protein sequence ID" value="KIQ21971.1"/>
    <property type="molecule type" value="Genomic_DNA"/>
</dbReference>
<dbReference type="Proteomes" id="UP000032067">
    <property type="component" value="Unassembled WGS sequence"/>
</dbReference>
<name>A0A0D0LPS5_VARPD</name>
<evidence type="ECO:0000256" key="1">
    <source>
        <dbReference type="ARBA" id="ARBA00006432"/>
    </source>
</evidence>
<dbReference type="InterPro" id="IPR050237">
    <property type="entry name" value="ATP-dep_AMP-bd_enzyme"/>
</dbReference>
<organism evidence="5 6">
    <name type="scientific">Variovorax paradoxus</name>
    <dbReference type="NCBI Taxonomy" id="34073"/>
    <lineage>
        <taxon>Bacteria</taxon>
        <taxon>Pseudomonadati</taxon>
        <taxon>Pseudomonadota</taxon>
        <taxon>Betaproteobacteria</taxon>
        <taxon>Burkholderiales</taxon>
        <taxon>Comamonadaceae</taxon>
        <taxon>Variovorax</taxon>
    </lineage>
</organism>
<evidence type="ECO:0000259" key="4">
    <source>
        <dbReference type="Pfam" id="PF13193"/>
    </source>
</evidence>
<dbReference type="Gene3D" id="3.30.300.30">
    <property type="match status" value="1"/>
</dbReference>
<proteinExistence type="inferred from homology"/>
<sequence>MFLTQPLHKGRREKARDTAVVCGSKRLDFGELADRASRLAAVLQQLGMQRGDRVGMMSLNSHRFVEYFFGTWWGGGVINPVNIRWNPKEVAYSLDDCNTRILLVDDLFAPMAPALRQLSASLRTVVYCGDGAVPEGMVGYEALLAEAEPIDDAPHGADELAAVMYTGGTTGQPKGVMLTHGSLYINALGTVAALPRDTEDAAAIVAAPMFHVAGCGIALQSLQRLVPIHVVPMFDELAVLETLQSARITEMFLVPTMIKRVIEHPRFAEFDLSNLRLLSYGAAPIDAALLDQAMRAFPRTAFAQVYGMTELSPVVTALPPHCHQPGPDRERLLRSAGTPIAIAEVRIVDGDDNELPFGQVGEIVARGPMVMKGYWNKPQETEAALRGGWMHTGDGGYMDAHGFVYVVDRMKDMIVSGGENVYSAEVENAIAQLPQVLMSAVIGVPDDKWGERVHAVIVRREGMALEAEAVIAHCREQIATYKCPRSVEFRDALPLSAAGKLQKFQLREPFWAGKARRVG</sequence>
<dbReference type="SUPFAM" id="SSF56801">
    <property type="entry name" value="Acetyl-CoA synthetase-like"/>
    <property type="match status" value="1"/>
</dbReference>
<dbReference type="Pfam" id="PF00501">
    <property type="entry name" value="AMP-binding"/>
    <property type="match status" value="1"/>
</dbReference>
<dbReference type="InterPro" id="IPR045851">
    <property type="entry name" value="AMP-bd_C_sf"/>
</dbReference>